<dbReference type="PROSITE" id="PS52009">
    <property type="entry name" value="GH84"/>
    <property type="match status" value="1"/>
</dbReference>
<dbReference type="InterPro" id="IPR011496">
    <property type="entry name" value="O-GlcNAcase_cat"/>
</dbReference>
<dbReference type="Proteomes" id="UP001321498">
    <property type="component" value="Chromosome"/>
</dbReference>
<evidence type="ECO:0000256" key="3">
    <source>
        <dbReference type="PROSITE-ProRule" id="PRU01353"/>
    </source>
</evidence>
<dbReference type="Pfam" id="PF02838">
    <property type="entry name" value="Glyco_hydro_20b"/>
    <property type="match status" value="1"/>
</dbReference>
<gene>
    <name evidence="6" type="ORF">GCM10025866_19880</name>
</gene>
<dbReference type="PANTHER" id="PTHR13170">
    <property type="entry name" value="O-GLCNACASE"/>
    <property type="match status" value="1"/>
</dbReference>
<evidence type="ECO:0000256" key="2">
    <source>
        <dbReference type="ARBA" id="ARBA00023295"/>
    </source>
</evidence>
<accession>A0ABN6XMA6</accession>
<reference evidence="7" key="1">
    <citation type="journal article" date="2019" name="Int. J. Syst. Evol. Microbiol.">
        <title>The Global Catalogue of Microorganisms (GCM) 10K type strain sequencing project: providing services to taxonomists for standard genome sequencing and annotation.</title>
        <authorList>
            <consortium name="The Broad Institute Genomics Platform"/>
            <consortium name="The Broad Institute Genome Sequencing Center for Infectious Disease"/>
            <person name="Wu L."/>
            <person name="Ma J."/>
        </authorList>
    </citation>
    <scope>NUCLEOTIDE SEQUENCE [LARGE SCALE GENOMIC DNA]</scope>
    <source>
        <strain evidence="7">NBRC 108725</strain>
    </source>
</reference>
<sequence length="571" mass="60295">MGTSQPPAALSSPSRVLESLSPTPVLSRLDGPVVQVRDPVLQGVDPSSAAWAAVSDLDPTTLGPEGYALRIRATPEGGGEAVLAASGEVGLFRARTTFEALLTTAGSRALPALSIRDEPALPWRGTIEGFYGAPWSHGERLEHLRFLARHKLNSYAYAPKDDPYHRERWREPYPAADLALLAELVEAARAYRVRFTYTIAPGLSMVYSSPAERALLFAKAQQLWDVGVRSFALLFDDIPPHLQHEEDRAAFGSEKGDTGAAHGAVCAAFAEGFLAPRGGERLVMCPTEYAGVETSAYRRRLAETLPADTLVWWTGSDVVVGSVTRAEIDAAAAAFDRDLLLWDNFPVNDFDPTRLFLGPLVGRSTDLAGSRLAGVSANPMVQASASQFALATVADWAWNPSAYDPAGSATRGVRAVAEPLADALRPLVRAASAWPPSADRAPHVSAELPGALAGDPGAIERLRDALGGLAGLPDAAKGVHGALVDQLRPWLSAAAREAAVALEALDLSSEGSPISAEDRARLTARLDAAASGAHDVLRTMLGDFTRSVLGLAPAGPAEAPDPSTAFRPPLD</sequence>
<feature type="compositionally biased region" description="Low complexity" evidence="4">
    <location>
        <begin position="552"/>
        <end position="562"/>
    </location>
</feature>
<dbReference type="InterPro" id="IPR029018">
    <property type="entry name" value="Hex-like_dom2"/>
</dbReference>
<evidence type="ECO:0000313" key="7">
    <source>
        <dbReference type="Proteomes" id="UP001321498"/>
    </source>
</evidence>
<organism evidence="6 7">
    <name type="scientific">Naasia aerilata</name>
    <dbReference type="NCBI Taxonomy" id="1162966"/>
    <lineage>
        <taxon>Bacteria</taxon>
        <taxon>Bacillati</taxon>
        <taxon>Actinomycetota</taxon>
        <taxon>Actinomycetes</taxon>
        <taxon>Micrococcales</taxon>
        <taxon>Microbacteriaceae</taxon>
        <taxon>Naasia</taxon>
    </lineage>
</organism>
<feature type="region of interest" description="Disordered" evidence="4">
    <location>
        <begin position="552"/>
        <end position="571"/>
    </location>
</feature>
<dbReference type="Gene3D" id="3.30.379.10">
    <property type="entry name" value="Chitobiase/beta-hexosaminidase domain 2-like"/>
    <property type="match status" value="1"/>
</dbReference>
<evidence type="ECO:0000313" key="6">
    <source>
        <dbReference type="EMBL" id="BDZ46079.1"/>
    </source>
</evidence>
<feature type="domain" description="GH84" evidence="5">
    <location>
        <begin position="122"/>
        <end position="401"/>
    </location>
</feature>
<keyword evidence="1 3" id="KW-0378">Hydrolase</keyword>
<protein>
    <recommendedName>
        <fullName evidence="5">GH84 domain-containing protein</fullName>
    </recommendedName>
</protein>
<dbReference type="InterPro" id="IPR051822">
    <property type="entry name" value="Glycosyl_Hydrolase_84"/>
</dbReference>
<dbReference type="SUPFAM" id="SSF55545">
    <property type="entry name" value="beta-N-acetylhexosaminidase-like domain"/>
    <property type="match status" value="1"/>
</dbReference>
<keyword evidence="7" id="KW-1185">Reference proteome</keyword>
<dbReference type="InterPro" id="IPR017853">
    <property type="entry name" value="GH"/>
</dbReference>
<name>A0ABN6XMA6_9MICO</name>
<dbReference type="Pfam" id="PF07555">
    <property type="entry name" value="NAGidase"/>
    <property type="match status" value="1"/>
</dbReference>
<dbReference type="InterPro" id="IPR015882">
    <property type="entry name" value="HEX_bac_N"/>
</dbReference>
<dbReference type="Gene3D" id="3.20.20.80">
    <property type="entry name" value="Glycosidases"/>
    <property type="match status" value="1"/>
</dbReference>
<dbReference type="SUPFAM" id="SSF51445">
    <property type="entry name" value="(Trans)glycosidases"/>
    <property type="match status" value="1"/>
</dbReference>
<feature type="active site" description="Proton donor" evidence="3">
    <location>
        <position position="237"/>
    </location>
</feature>
<dbReference type="EMBL" id="AP027731">
    <property type="protein sequence ID" value="BDZ46079.1"/>
    <property type="molecule type" value="Genomic_DNA"/>
</dbReference>
<dbReference type="RefSeq" id="WP_286276181.1">
    <property type="nucleotide sequence ID" value="NZ_AP027731.1"/>
</dbReference>
<dbReference type="PANTHER" id="PTHR13170:SF16">
    <property type="entry name" value="PROTEIN O-GLCNACASE"/>
    <property type="match status" value="1"/>
</dbReference>
<evidence type="ECO:0000256" key="1">
    <source>
        <dbReference type="ARBA" id="ARBA00022801"/>
    </source>
</evidence>
<proteinExistence type="inferred from homology"/>
<evidence type="ECO:0000256" key="4">
    <source>
        <dbReference type="SAM" id="MobiDB-lite"/>
    </source>
</evidence>
<evidence type="ECO:0000259" key="5">
    <source>
        <dbReference type="PROSITE" id="PS52009"/>
    </source>
</evidence>
<keyword evidence="2 3" id="KW-0326">Glycosidase</keyword>
<comment type="similarity">
    <text evidence="3">Belongs to the glycosyl hydrolase 84 family.</text>
</comment>